<evidence type="ECO:0000256" key="7">
    <source>
        <dbReference type="ARBA" id="ARBA00022723"/>
    </source>
</evidence>
<dbReference type="CDD" id="cd06184">
    <property type="entry name" value="flavohem_like_fad_nad_binding"/>
    <property type="match status" value="1"/>
</dbReference>
<dbReference type="InterPro" id="IPR000971">
    <property type="entry name" value="Globin"/>
</dbReference>
<dbReference type="PANTHER" id="PTHR43396:SF3">
    <property type="entry name" value="FLAVOHEMOPROTEIN"/>
    <property type="match status" value="1"/>
</dbReference>
<dbReference type="Pfam" id="PF00970">
    <property type="entry name" value="FAD_binding_6"/>
    <property type="match status" value="1"/>
</dbReference>
<keyword evidence="10" id="KW-0520">NAD</keyword>
<dbReference type="Proteomes" id="UP000838100">
    <property type="component" value="Unassembled WGS sequence"/>
</dbReference>
<comment type="cofactor">
    <cofactor evidence="1">
        <name>heme b</name>
        <dbReference type="ChEBI" id="CHEBI:60344"/>
    </cofactor>
</comment>
<evidence type="ECO:0000256" key="9">
    <source>
        <dbReference type="ARBA" id="ARBA00023004"/>
    </source>
</evidence>
<evidence type="ECO:0000256" key="1">
    <source>
        <dbReference type="ARBA" id="ARBA00001970"/>
    </source>
</evidence>
<evidence type="ECO:0000313" key="18">
    <source>
        <dbReference type="Proteomes" id="UP000838100"/>
    </source>
</evidence>
<keyword evidence="7" id="KW-0479">Metal-binding</keyword>
<dbReference type="SUPFAM" id="SSF46458">
    <property type="entry name" value="Globin-like"/>
    <property type="match status" value="1"/>
</dbReference>
<dbReference type="InterPro" id="IPR017927">
    <property type="entry name" value="FAD-bd_FR_type"/>
</dbReference>
<evidence type="ECO:0000256" key="4">
    <source>
        <dbReference type="ARBA" id="ARBA00022575"/>
    </source>
</evidence>
<dbReference type="Gene3D" id="3.40.50.80">
    <property type="entry name" value="Nucleotide-binding domain of ferredoxin-NADP reductase (FNR) module"/>
    <property type="match status" value="1"/>
</dbReference>
<keyword evidence="4" id="KW-0216">Detoxification</keyword>
<keyword evidence="6 14" id="KW-0561">Oxygen transport</keyword>
<keyword evidence="18" id="KW-1185">Reference proteome</keyword>
<dbReference type="EC" id="1.14.12.17" evidence="3"/>
<evidence type="ECO:0000256" key="12">
    <source>
        <dbReference type="ARBA" id="ARBA00048649"/>
    </source>
</evidence>
<evidence type="ECO:0000256" key="8">
    <source>
        <dbReference type="ARBA" id="ARBA00022857"/>
    </source>
</evidence>
<dbReference type="SUPFAM" id="SSF52343">
    <property type="entry name" value="Ferredoxin reductase-like, C-terminal NADP-linked domain"/>
    <property type="match status" value="1"/>
</dbReference>
<evidence type="ECO:0000256" key="11">
    <source>
        <dbReference type="ARBA" id="ARBA00025094"/>
    </source>
</evidence>
<keyword evidence="14" id="KW-0813">Transport</keyword>
<dbReference type="CDD" id="cd08922">
    <property type="entry name" value="FHb-globin"/>
    <property type="match status" value="1"/>
</dbReference>
<comment type="catalytic activity">
    <reaction evidence="12">
        <text>2 nitric oxide + NADH + 2 O2 = 2 nitrate + NAD(+) + H(+)</text>
        <dbReference type="Rhea" id="RHEA:19469"/>
        <dbReference type="ChEBI" id="CHEBI:15378"/>
        <dbReference type="ChEBI" id="CHEBI:15379"/>
        <dbReference type="ChEBI" id="CHEBI:16480"/>
        <dbReference type="ChEBI" id="CHEBI:17632"/>
        <dbReference type="ChEBI" id="CHEBI:57540"/>
        <dbReference type="ChEBI" id="CHEBI:57945"/>
        <dbReference type="EC" id="1.14.12.17"/>
    </reaction>
</comment>
<dbReference type="Gene3D" id="1.10.490.10">
    <property type="entry name" value="Globins"/>
    <property type="match status" value="1"/>
</dbReference>
<evidence type="ECO:0000256" key="6">
    <source>
        <dbReference type="ARBA" id="ARBA00022621"/>
    </source>
</evidence>
<dbReference type="Pfam" id="PF00175">
    <property type="entry name" value="NAD_binding_1"/>
    <property type="match status" value="1"/>
</dbReference>
<dbReference type="RefSeq" id="WP_237444230.1">
    <property type="nucleotide sequence ID" value="NZ_CAKLPX010000001.1"/>
</dbReference>
<evidence type="ECO:0000259" key="15">
    <source>
        <dbReference type="PROSITE" id="PS01033"/>
    </source>
</evidence>
<dbReference type="InterPro" id="IPR017938">
    <property type="entry name" value="Riboflavin_synthase-like_b-brl"/>
</dbReference>
<comment type="similarity">
    <text evidence="2">In the C-terminal section; belongs to the flavoprotein pyridine nucleotide cytochrome reductase family.</text>
</comment>
<dbReference type="SUPFAM" id="SSF63380">
    <property type="entry name" value="Riboflavin synthase domain-like"/>
    <property type="match status" value="1"/>
</dbReference>
<evidence type="ECO:0000256" key="10">
    <source>
        <dbReference type="ARBA" id="ARBA00023027"/>
    </source>
</evidence>
<dbReference type="NCBIfam" id="NF009805">
    <property type="entry name" value="PRK13289.1"/>
    <property type="match status" value="1"/>
</dbReference>
<dbReference type="InterPro" id="IPR008333">
    <property type="entry name" value="Cbr1-like_FAD-bd_dom"/>
</dbReference>
<sequence>MSLSEQTVAIVKATAPAVKQHSTEITGRFYTIMLDGYPEVRPYFNATHQSKGTQAKALADSVVAYALNIDKLHNLGPVVGQIVAKHVSLDIKPEHYAIVGKCLLEAIAEVLGDAVTDEVAAAWGEAYNFLADLLIGAEEEVYQAKAAEVGGWRGEREFVIDKIVDESEVIKSFYLKPADGGDLMGFAAGQYICVVAEVNGEQIRRNYSLSDAPNNDYYRISVKREESGAMSSFLHQQCSIGDHLQLLAPSGEFTAPQSQRPLLLVTGGVGITPAISIANDIAKHGRKIDFVHAAINSKTHAFKQHTDQLAEQHEGFNTTYVYSEPLANDQANHHGFISQEMISALLPSDKKVDFLFLGPKPFMQAMRNIARNLNISDEYVRFEFFGPLEEI</sequence>
<comment type="function">
    <text evidence="11">Is involved in NO detoxification in an aerobic process, termed nitric oxide dioxygenase (NOD) reaction that utilizes O(2) and NAD(P)H to convert NO to nitrate, which protects the bacterium from various noxious nitrogen compounds. Therefore, plays a central role in the inducible response to nitrosative stress.</text>
</comment>
<comment type="catalytic activity">
    <reaction evidence="13">
        <text>2 nitric oxide + NADPH + 2 O2 = 2 nitrate + NADP(+) + H(+)</text>
        <dbReference type="Rhea" id="RHEA:19465"/>
        <dbReference type="ChEBI" id="CHEBI:15378"/>
        <dbReference type="ChEBI" id="CHEBI:15379"/>
        <dbReference type="ChEBI" id="CHEBI:16480"/>
        <dbReference type="ChEBI" id="CHEBI:17632"/>
        <dbReference type="ChEBI" id="CHEBI:57783"/>
        <dbReference type="ChEBI" id="CHEBI:58349"/>
        <dbReference type="EC" id="1.14.12.17"/>
    </reaction>
</comment>
<dbReference type="Pfam" id="PF00042">
    <property type="entry name" value="Globin"/>
    <property type="match status" value="1"/>
</dbReference>
<feature type="domain" description="Globin" evidence="15">
    <location>
        <begin position="2"/>
        <end position="139"/>
    </location>
</feature>
<comment type="similarity">
    <text evidence="14">Belongs to the globin family.</text>
</comment>
<evidence type="ECO:0000256" key="5">
    <source>
        <dbReference type="ARBA" id="ARBA00022617"/>
    </source>
</evidence>
<comment type="caution">
    <text evidence="17">The sequence shown here is derived from an EMBL/GenBank/DDBJ whole genome shotgun (WGS) entry which is preliminary data.</text>
</comment>
<gene>
    <name evidence="17" type="primary">hmp</name>
    <name evidence="17" type="ORF">SIN8267_01694</name>
</gene>
<dbReference type="InterPro" id="IPR009050">
    <property type="entry name" value="Globin-like_sf"/>
</dbReference>
<organism evidence="17 18">
    <name type="scientific">Sinobacterium norvegicum</name>
    <dbReference type="NCBI Taxonomy" id="1641715"/>
    <lineage>
        <taxon>Bacteria</taxon>
        <taxon>Pseudomonadati</taxon>
        <taxon>Pseudomonadota</taxon>
        <taxon>Gammaproteobacteria</taxon>
        <taxon>Cellvibrionales</taxon>
        <taxon>Spongiibacteraceae</taxon>
        <taxon>Sinobacterium</taxon>
    </lineage>
</organism>
<dbReference type="Gene3D" id="2.40.30.10">
    <property type="entry name" value="Translation factors"/>
    <property type="match status" value="1"/>
</dbReference>
<dbReference type="InterPro" id="IPR039261">
    <property type="entry name" value="FNR_nucleotide-bd"/>
</dbReference>
<keyword evidence="5 14" id="KW-0349">Heme</keyword>
<proteinExistence type="inferred from homology"/>
<evidence type="ECO:0000256" key="13">
    <source>
        <dbReference type="ARBA" id="ARBA00049433"/>
    </source>
</evidence>
<accession>A0ABM9AEX0</accession>
<keyword evidence="17" id="KW-0560">Oxidoreductase</keyword>
<keyword evidence="9" id="KW-0408">Iron</keyword>
<dbReference type="PROSITE" id="PS51384">
    <property type="entry name" value="FAD_FR"/>
    <property type="match status" value="1"/>
</dbReference>
<dbReference type="InterPro" id="IPR012292">
    <property type="entry name" value="Globin/Proto"/>
</dbReference>
<dbReference type="PROSITE" id="PS01033">
    <property type="entry name" value="GLOBIN"/>
    <property type="match status" value="1"/>
</dbReference>
<evidence type="ECO:0000256" key="14">
    <source>
        <dbReference type="RuleBase" id="RU000356"/>
    </source>
</evidence>
<keyword evidence="8" id="KW-0521">NADP</keyword>
<dbReference type="EMBL" id="CAKLPX010000001">
    <property type="protein sequence ID" value="CAH0991585.1"/>
    <property type="molecule type" value="Genomic_DNA"/>
</dbReference>
<dbReference type="GO" id="GO:0008941">
    <property type="term" value="F:nitric oxide dioxygenase NAD(P)H activity"/>
    <property type="evidence" value="ECO:0007669"/>
    <property type="project" value="UniProtKB-EC"/>
</dbReference>
<evidence type="ECO:0000313" key="17">
    <source>
        <dbReference type="EMBL" id="CAH0991585.1"/>
    </source>
</evidence>
<dbReference type="InterPro" id="IPR001433">
    <property type="entry name" value="OxRdtase_FAD/NAD-bd"/>
</dbReference>
<evidence type="ECO:0000256" key="2">
    <source>
        <dbReference type="ARBA" id="ARBA00006401"/>
    </source>
</evidence>
<name>A0ABM9AEX0_9GAMM</name>
<dbReference type="PRINTS" id="PR00409">
    <property type="entry name" value="PHDIOXRDTASE"/>
</dbReference>
<dbReference type="PANTHER" id="PTHR43396">
    <property type="entry name" value="FLAVOHEMOPROTEIN"/>
    <property type="match status" value="1"/>
</dbReference>
<protein>
    <recommendedName>
        <fullName evidence="3">nitric oxide dioxygenase</fullName>
        <ecNumber evidence="3">1.14.12.17</ecNumber>
    </recommendedName>
</protein>
<reference evidence="17" key="1">
    <citation type="submission" date="2021-12" db="EMBL/GenBank/DDBJ databases">
        <authorList>
            <person name="Rodrigo-Torres L."/>
            <person name="Arahal R. D."/>
            <person name="Lucena T."/>
        </authorList>
    </citation>
    <scope>NUCLEOTIDE SEQUENCE</scope>
    <source>
        <strain evidence="17">CECT 8267</strain>
    </source>
</reference>
<feature type="domain" description="FAD-binding FR-type" evidence="16">
    <location>
        <begin position="153"/>
        <end position="256"/>
    </location>
</feature>
<evidence type="ECO:0000256" key="3">
    <source>
        <dbReference type="ARBA" id="ARBA00012229"/>
    </source>
</evidence>
<evidence type="ECO:0000259" key="16">
    <source>
        <dbReference type="PROSITE" id="PS51384"/>
    </source>
</evidence>